<dbReference type="PROSITE" id="PS51257">
    <property type="entry name" value="PROKAR_LIPOPROTEIN"/>
    <property type="match status" value="1"/>
</dbReference>
<protein>
    <submittedName>
        <fullName evidence="4">Phosphate ABC transporter substrate-binding protein</fullName>
    </submittedName>
</protein>
<keyword evidence="1 2" id="KW-0732">Signal</keyword>
<gene>
    <name evidence="4" type="ORF">EQG63_05395</name>
</gene>
<dbReference type="OrthoDB" id="1450880at2"/>
<dbReference type="SUPFAM" id="SSF53850">
    <property type="entry name" value="Periplasmic binding protein-like II"/>
    <property type="match status" value="1"/>
</dbReference>
<feature type="signal peptide" evidence="2">
    <location>
        <begin position="1"/>
        <end position="24"/>
    </location>
</feature>
<dbReference type="InterPro" id="IPR050811">
    <property type="entry name" value="Phosphate_ABC_transporter"/>
</dbReference>
<evidence type="ECO:0000259" key="3">
    <source>
        <dbReference type="Pfam" id="PF12849"/>
    </source>
</evidence>
<sequence>MKKIKYLLLAIVAVIAVFSCNQKSDSETILTGTATILVDETILPVIEDQVLVFENQYEAKIQLVPKSESEIVKLLSEGKNDLAILTRELTKGEAAYFENKKIKARITPIATDGVAFIANKASEGTQIDLNDVVATLQGKSSKYAGLVFDNANSSTVKYFKDLAKVKELPKEKIFSFKTNNEVIDFVSKNNGMIGVVGVNWIMQPMPDFQKTVDNVSVLDVKTNNGTFAKPTQEDIATNLYPVIRQIKMLNYQGTRGLGMGFASFMGGEIGQRIILKSGLVPVRMPGRNLIIRKEVENKKDN</sequence>
<evidence type="ECO:0000313" key="5">
    <source>
        <dbReference type="Proteomes" id="UP000290283"/>
    </source>
</evidence>
<dbReference type="Proteomes" id="UP000290283">
    <property type="component" value="Unassembled WGS sequence"/>
</dbReference>
<dbReference type="Pfam" id="PF12849">
    <property type="entry name" value="PBP_like_2"/>
    <property type="match status" value="1"/>
</dbReference>
<dbReference type="PANTHER" id="PTHR30570:SF1">
    <property type="entry name" value="PHOSPHATE-BINDING PROTEIN PSTS"/>
    <property type="match status" value="1"/>
</dbReference>
<dbReference type="Gene3D" id="3.40.190.10">
    <property type="entry name" value="Periplasmic binding protein-like II"/>
    <property type="match status" value="2"/>
</dbReference>
<evidence type="ECO:0000256" key="1">
    <source>
        <dbReference type="ARBA" id="ARBA00022729"/>
    </source>
</evidence>
<name>A0A4Q1K6S0_9FLAO</name>
<comment type="caution">
    <text evidence="4">The sequence shown here is derived from an EMBL/GenBank/DDBJ whole genome shotgun (WGS) entry which is preliminary data.</text>
</comment>
<dbReference type="AlphaFoldDB" id="A0A4Q1K6S0"/>
<feature type="domain" description="PBP" evidence="3">
    <location>
        <begin position="31"/>
        <end position="265"/>
    </location>
</feature>
<feature type="chain" id="PRO_5020541216" evidence="2">
    <location>
        <begin position="25"/>
        <end position="301"/>
    </location>
</feature>
<dbReference type="EMBL" id="SBKO01000001">
    <property type="protein sequence ID" value="RXR21377.1"/>
    <property type="molecule type" value="Genomic_DNA"/>
</dbReference>
<accession>A0A4Q1K6S0</accession>
<dbReference type="PANTHER" id="PTHR30570">
    <property type="entry name" value="PERIPLASMIC PHOSPHATE BINDING COMPONENT OF PHOSPHATE ABC TRANSPORTER"/>
    <property type="match status" value="1"/>
</dbReference>
<evidence type="ECO:0000313" key="4">
    <source>
        <dbReference type="EMBL" id="RXR21377.1"/>
    </source>
</evidence>
<dbReference type="InterPro" id="IPR024370">
    <property type="entry name" value="PBP_domain"/>
</dbReference>
<organism evidence="4 5">
    <name type="scientific">Flavobacterium amnicola</name>
    <dbReference type="NCBI Taxonomy" id="2506422"/>
    <lineage>
        <taxon>Bacteria</taxon>
        <taxon>Pseudomonadati</taxon>
        <taxon>Bacteroidota</taxon>
        <taxon>Flavobacteriia</taxon>
        <taxon>Flavobacteriales</taxon>
        <taxon>Flavobacteriaceae</taxon>
        <taxon>Flavobacterium</taxon>
    </lineage>
</organism>
<evidence type="ECO:0000256" key="2">
    <source>
        <dbReference type="SAM" id="SignalP"/>
    </source>
</evidence>
<keyword evidence="5" id="KW-1185">Reference proteome</keyword>
<reference evidence="5" key="1">
    <citation type="submission" date="2019-01" db="EMBL/GenBank/DDBJ databases">
        <title>Cytophagaceae bacterium strain CAR-16.</title>
        <authorList>
            <person name="Chen W.-M."/>
        </authorList>
    </citation>
    <scope>NUCLEOTIDE SEQUENCE [LARGE SCALE GENOMIC DNA]</scope>
    <source>
        <strain evidence="5">LLJ-11</strain>
    </source>
</reference>
<proteinExistence type="predicted"/>
<dbReference type="RefSeq" id="WP_129435201.1">
    <property type="nucleotide sequence ID" value="NZ_SBKO01000001.1"/>
</dbReference>